<proteinExistence type="predicted"/>
<dbReference type="AlphaFoldDB" id="A0A930GXX7"/>
<dbReference type="PANTHER" id="PTHR47618:SF1">
    <property type="entry name" value="BIFUNCTIONAL OLIGORIBONUCLEASE AND PAP PHOSPHATASE NRNA"/>
    <property type="match status" value="1"/>
</dbReference>
<dbReference type="Gene3D" id="3.90.1640.10">
    <property type="entry name" value="inorganic pyrophosphatase (n-terminal core)"/>
    <property type="match status" value="1"/>
</dbReference>
<dbReference type="SUPFAM" id="SSF64182">
    <property type="entry name" value="DHH phosphoesterases"/>
    <property type="match status" value="1"/>
</dbReference>
<comment type="caution">
    <text evidence="3">The sequence shown here is derived from an EMBL/GenBank/DDBJ whole genome shotgun (WGS) entry which is preliminary data.</text>
</comment>
<evidence type="ECO:0000259" key="2">
    <source>
        <dbReference type="Pfam" id="PF02272"/>
    </source>
</evidence>
<dbReference type="Pfam" id="PF01368">
    <property type="entry name" value="DHH"/>
    <property type="match status" value="1"/>
</dbReference>
<organism evidence="3 4">
    <name type="scientific">Oribacterium sinus</name>
    <dbReference type="NCBI Taxonomy" id="237576"/>
    <lineage>
        <taxon>Bacteria</taxon>
        <taxon>Bacillati</taxon>
        <taxon>Bacillota</taxon>
        <taxon>Clostridia</taxon>
        <taxon>Lachnospirales</taxon>
        <taxon>Lachnospiraceae</taxon>
        <taxon>Oribacterium</taxon>
    </lineage>
</organism>
<feature type="domain" description="DHHA1" evidence="2">
    <location>
        <begin position="230"/>
        <end position="304"/>
    </location>
</feature>
<feature type="domain" description="DDH" evidence="1">
    <location>
        <begin position="14"/>
        <end position="153"/>
    </location>
</feature>
<dbReference type="RefSeq" id="WP_304070296.1">
    <property type="nucleotide sequence ID" value="NZ_JABZRA010000022.1"/>
</dbReference>
<dbReference type="InterPro" id="IPR001667">
    <property type="entry name" value="DDH_dom"/>
</dbReference>
<protein>
    <submittedName>
        <fullName evidence="3">Bifunctional oligoribonuclease/PAP phosphatase NrnA</fullName>
    </submittedName>
</protein>
<evidence type="ECO:0000259" key="1">
    <source>
        <dbReference type="Pfam" id="PF01368"/>
    </source>
</evidence>
<dbReference type="InterPro" id="IPR038763">
    <property type="entry name" value="DHH_sf"/>
</dbReference>
<dbReference type="Gene3D" id="3.10.310.30">
    <property type="match status" value="1"/>
</dbReference>
<evidence type="ECO:0000313" key="4">
    <source>
        <dbReference type="Proteomes" id="UP000775770"/>
    </source>
</evidence>
<dbReference type="Proteomes" id="UP000775770">
    <property type="component" value="Unassembled WGS sequence"/>
</dbReference>
<gene>
    <name evidence="3" type="ORF">HXM90_02640</name>
</gene>
<dbReference type="Pfam" id="PF02272">
    <property type="entry name" value="DHHA1"/>
    <property type="match status" value="1"/>
</dbReference>
<dbReference type="GO" id="GO:0003676">
    <property type="term" value="F:nucleic acid binding"/>
    <property type="evidence" value="ECO:0007669"/>
    <property type="project" value="InterPro"/>
</dbReference>
<dbReference type="InterPro" id="IPR051319">
    <property type="entry name" value="Oligoribo/pAp-PDE_c-di-AMP_PDE"/>
</dbReference>
<reference evidence="3" key="1">
    <citation type="submission" date="2020-04" db="EMBL/GenBank/DDBJ databases">
        <title>Deep metagenomics examines the oral microbiome during advanced dental caries in children, revealing novel taxa and co-occurrences with host molecules.</title>
        <authorList>
            <person name="Baker J.L."/>
            <person name="Morton J.T."/>
            <person name="Dinis M."/>
            <person name="Alvarez R."/>
            <person name="Tran N.C."/>
            <person name="Knight R."/>
            <person name="Edlund A."/>
        </authorList>
    </citation>
    <scope>NUCLEOTIDE SEQUENCE</scope>
    <source>
        <strain evidence="3">JCVI_38_bin.19</strain>
    </source>
</reference>
<dbReference type="EMBL" id="JABZRA010000022">
    <property type="protein sequence ID" value="MBF1272311.1"/>
    <property type="molecule type" value="Genomic_DNA"/>
</dbReference>
<evidence type="ECO:0000313" key="3">
    <source>
        <dbReference type="EMBL" id="MBF1272311.1"/>
    </source>
</evidence>
<dbReference type="PANTHER" id="PTHR47618">
    <property type="entry name" value="BIFUNCTIONAL OLIGORIBONUCLEASE AND PAP PHOSPHATASE NRNA"/>
    <property type="match status" value="1"/>
</dbReference>
<sequence>MRDKLEELLASSQRICLLGHTRPDGDCLGSTLGWKNYLNNRYPEKEVQVYLMEAHEKFSYLPGFSTIRHDVPKESYDLALICDCGAYERLGEFGSLAKAAKNCYVVDHHVTSSGEDFPFHMILPDASSTCEVSFDLMEEEFFDKAVATCIYTGLIHDTGVFKYNCTSQHTMEIAGKCIARGIPFSYIIDDSFYMKSVDQQKMTGKVLQDAKLYCEDRILASSLSLKDMRSFNLEQKDLDMVVSILRETRDVDGVIFLYEVGNQLYKVSLRSNNNAFDVSQVAAFFSGGGHKMAAGCSLKGSPEQILEKLFVEMRKQLDAEGFKSNKRCRE</sequence>
<accession>A0A930GXX7</accession>
<dbReference type="InterPro" id="IPR003156">
    <property type="entry name" value="DHHA1_dom"/>
</dbReference>
<name>A0A930GXX7_9FIRM</name>